<name>A0A7J8W5S7_9ROSI</name>
<dbReference type="AlphaFoldDB" id="A0A7J8W5S7"/>
<reference evidence="1 2" key="1">
    <citation type="journal article" date="2019" name="Genome Biol. Evol.">
        <title>Insights into the evolution of the New World diploid cottons (Gossypium, subgenus Houzingenia) based on genome sequencing.</title>
        <authorList>
            <person name="Grover C.E."/>
            <person name="Arick M.A. 2nd"/>
            <person name="Thrash A."/>
            <person name="Conover J.L."/>
            <person name="Sanders W.S."/>
            <person name="Peterson D.G."/>
            <person name="Frelichowski J.E."/>
            <person name="Scheffler J.A."/>
            <person name="Scheffler B.E."/>
            <person name="Wendel J.F."/>
        </authorList>
    </citation>
    <scope>NUCLEOTIDE SEQUENCE [LARGE SCALE GENOMIC DNA]</scope>
    <source>
        <strain evidence="1">57</strain>
        <tissue evidence="1">Leaf</tissue>
    </source>
</reference>
<accession>A0A7J8W5S7</accession>
<sequence length="154" mass="17922">MEKGFLDRVEDNAAFRTWAKMTKREKYRQASVSSSCPVLEPGLQLLHIWEGQFGAYNRRIHGFTSMFEDSSGQSLLQSCKCTDLFEEDLILAHPDVMKKVDIFTLSIYGLVVFPRHWDMLTRQSLTYLISLIREFHQSRLIKFHTGSSLKVIHH</sequence>
<keyword evidence="2" id="KW-1185">Reference proteome</keyword>
<dbReference type="OrthoDB" id="998581at2759"/>
<organism evidence="1 2">
    <name type="scientific">Gossypium klotzschianum</name>
    <dbReference type="NCBI Taxonomy" id="34286"/>
    <lineage>
        <taxon>Eukaryota</taxon>
        <taxon>Viridiplantae</taxon>
        <taxon>Streptophyta</taxon>
        <taxon>Embryophyta</taxon>
        <taxon>Tracheophyta</taxon>
        <taxon>Spermatophyta</taxon>
        <taxon>Magnoliopsida</taxon>
        <taxon>eudicotyledons</taxon>
        <taxon>Gunneridae</taxon>
        <taxon>Pentapetalae</taxon>
        <taxon>rosids</taxon>
        <taxon>malvids</taxon>
        <taxon>Malvales</taxon>
        <taxon>Malvaceae</taxon>
        <taxon>Malvoideae</taxon>
        <taxon>Gossypium</taxon>
    </lineage>
</organism>
<dbReference type="EMBL" id="JABFAB010236399">
    <property type="protein sequence ID" value="MBA0670386.1"/>
    <property type="molecule type" value="Genomic_DNA"/>
</dbReference>
<dbReference type="Proteomes" id="UP000593573">
    <property type="component" value="Unassembled WGS sequence"/>
</dbReference>
<gene>
    <name evidence="1" type="ORF">Goklo_025158</name>
</gene>
<proteinExistence type="predicted"/>
<evidence type="ECO:0000313" key="1">
    <source>
        <dbReference type="EMBL" id="MBA0670386.1"/>
    </source>
</evidence>
<evidence type="ECO:0000313" key="2">
    <source>
        <dbReference type="Proteomes" id="UP000593573"/>
    </source>
</evidence>
<comment type="caution">
    <text evidence="1">The sequence shown here is derived from an EMBL/GenBank/DDBJ whole genome shotgun (WGS) entry which is preliminary data.</text>
</comment>
<protein>
    <submittedName>
        <fullName evidence="1">Uncharacterized protein</fullName>
    </submittedName>
</protein>